<evidence type="ECO:0000256" key="3">
    <source>
        <dbReference type="ARBA" id="ARBA00022989"/>
    </source>
</evidence>
<feature type="transmembrane region" description="Helical" evidence="5">
    <location>
        <begin position="213"/>
        <end position="241"/>
    </location>
</feature>
<sequence length="497" mass="54352">MVTQNMKGDSNGPLAGILLLGAYIILAPSISLIPPLGLYNEKRALQISLLLVGGGILLVSRTTCQRWLAIFRELPLSARWGFGTVLGLGVFSAALAPSPSDGFLEVGHFVLLFVLAGVVAVAIRQNPKKTEWLILGSVVASALLYAVYFAVRYGGSLALPKLEIGRETVSRFANIRFFNQYQTWTLPLLVGAVLSVPKKWRVSRGLLFLLPSLWWTLVFASNVRGTILAMAVGAIGAWLLFRSRAHRWLAVQIASTATGGVLYFLLFYLGGEAVPQVAERLKDVGQGGRPHYWMKCLEMAWMNPWLGIGPMHYAWPPNNFASGAHPHSALFQWLAEWGVLSTTIMSSLAVWGGWSWMKQERDVTAREEDLLPEVGVALVAAALAGASHAMVSGLIVMPVSQVLLAVVGGWAWGRYNHSDKGTGSGFSRWPHHAIFCAAVLSSMLVVGTAAEDLSTVEDRREAFLEAVDRTRLSPRYWTQGYIEVRDSSVIKQVPEEN</sequence>
<feature type="transmembrane region" description="Helical" evidence="5">
    <location>
        <begin position="12"/>
        <end position="33"/>
    </location>
</feature>
<organism evidence="7 8">
    <name type="scientific">Salinibacter ruber (strain M8)</name>
    <dbReference type="NCBI Taxonomy" id="761659"/>
    <lineage>
        <taxon>Bacteria</taxon>
        <taxon>Pseudomonadati</taxon>
        <taxon>Rhodothermota</taxon>
        <taxon>Rhodothermia</taxon>
        <taxon>Rhodothermales</taxon>
        <taxon>Salinibacteraceae</taxon>
        <taxon>Salinibacter</taxon>
    </lineage>
</organism>
<keyword evidence="2 5" id="KW-0812">Transmembrane</keyword>
<evidence type="ECO:0000256" key="2">
    <source>
        <dbReference type="ARBA" id="ARBA00022692"/>
    </source>
</evidence>
<reference evidence="8" key="2">
    <citation type="submission" date="2010-04" db="EMBL/GenBank/DDBJ databases">
        <title>Genome sequence of Salinibacter ruber M8.</title>
        <authorList>
            <consortium name="Genoscope"/>
        </authorList>
    </citation>
    <scope>NUCLEOTIDE SEQUENCE [LARGE SCALE GENOMIC DNA]</scope>
    <source>
        <strain evidence="8">M8</strain>
        <plasmid evidence="8">pSR61</plasmid>
    </source>
</reference>
<dbReference type="Proteomes" id="UP000000933">
    <property type="component" value="Plasmid pSR61"/>
</dbReference>
<gene>
    <name evidence="7" type="primary">pilO</name>
    <name evidence="7" type="ORF">SRM_p61010</name>
</gene>
<evidence type="ECO:0000259" key="6">
    <source>
        <dbReference type="Pfam" id="PF04932"/>
    </source>
</evidence>
<comment type="subcellular location">
    <subcellularLocation>
        <location evidence="1">Membrane</location>
        <topology evidence="1">Multi-pass membrane protein</topology>
    </subcellularLocation>
</comment>
<feature type="transmembrane region" description="Helical" evidence="5">
    <location>
        <begin position="45"/>
        <end position="64"/>
    </location>
</feature>
<feature type="transmembrane region" description="Helical" evidence="5">
    <location>
        <begin position="337"/>
        <end position="357"/>
    </location>
</feature>
<feature type="transmembrane region" description="Helical" evidence="5">
    <location>
        <begin position="248"/>
        <end position="269"/>
    </location>
</feature>
<keyword evidence="7" id="KW-0614">Plasmid</keyword>
<feature type="domain" description="O-antigen ligase-related" evidence="6">
    <location>
        <begin position="215"/>
        <end position="340"/>
    </location>
</feature>
<dbReference type="PANTHER" id="PTHR37422:SF13">
    <property type="entry name" value="LIPOPOLYSACCHARIDE BIOSYNTHESIS PROTEIN PA4999-RELATED"/>
    <property type="match status" value="1"/>
</dbReference>
<feature type="transmembrane region" description="Helical" evidence="5">
    <location>
        <begin position="76"/>
        <end position="96"/>
    </location>
</feature>
<reference evidence="7 8" key="1">
    <citation type="journal article" date="2010" name="ISME J.">
        <title>Fine-scale evolution: genomic, phenotypic and ecological differentiation in two coexisting Salinibacter ruber strains.</title>
        <authorList>
            <person name="Pena A."/>
            <person name="Teeling H."/>
            <person name="Huerta-Cepas J."/>
            <person name="Santos F."/>
            <person name="Yarza P."/>
            <person name="Brito-Echeverria J."/>
            <person name="Lucio M."/>
            <person name="Schmitt-Kopplin P."/>
            <person name="Meseguer I."/>
            <person name="Schenowitz C."/>
            <person name="Dossat C."/>
            <person name="Barbe V."/>
            <person name="Dopazo J."/>
            <person name="Rossello-Mora R."/>
            <person name="Schuler M."/>
            <person name="Glockner F.O."/>
            <person name="Amann R."/>
            <person name="Gabaldon T."/>
            <person name="Anton J."/>
        </authorList>
    </citation>
    <scope>NUCLEOTIDE SEQUENCE [LARGE SCALE GENOMIC DNA]</scope>
    <source>
        <strain evidence="7 8">M8</strain>
        <plasmid evidence="8">pSR61</plasmid>
    </source>
</reference>
<dbReference type="GO" id="GO:0016020">
    <property type="term" value="C:membrane"/>
    <property type="evidence" value="ECO:0007669"/>
    <property type="project" value="UniProtKB-SubCell"/>
</dbReference>
<evidence type="ECO:0000256" key="5">
    <source>
        <dbReference type="SAM" id="Phobius"/>
    </source>
</evidence>
<dbReference type="PANTHER" id="PTHR37422">
    <property type="entry name" value="TEICHURONIC ACID BIOSYNTHESIS PROTEIN TUAE"/>
    <property type="match status" value="1"/>
</dbReference>
<dbReference type="EMBL" id="FP565812">
    <property type="protein sequence ID" value="CBH22766.1"/>
    <property type="molecule type" value="Genomic_DNA"/>
</dbReference>
<evidence type="ECO:0000313" key="8">
    <source>
        <dbReference type="Proteomes" id="UP000000933"/>
    </source>
</evidence>
<dbReference type="AlphaFoldDB" id="D5H4C6"/>
<keyword evidence="4 5" id="KW-0472">Membrane</keyword>
<evidence type="ECO:0000256" key="1">
    <source>
        <dbReference type="ARBA" id="ARBA00004141"/>
    </source>
</evidence>
<protein>
    <submittedName>
        <fullName evidence="7">Pilin glycosylation enzyme, putative</fullName>
    </submittedName>
</protein>
<feature type="transmembrane region" description="Helical" evidence="5">
    <location>
        <begin position="102"/>
        <end position="123"/>
    </location>
</feature>
<dbReference type="KEGG" id="srm:SRM_p61010"/>
<name>D5H4C6_SALRM</name>
<dbReference type="HOGENOM" id="CLU_042660_0_0_10"/>
<geneLocation type="plasmid" evidence="7 8">
    <name>pSR61</name>
</geneLocation>
<feature type="transmembrane region" description="Helical" evidence="5">
    <location>
        <begin position="433"/>
        <end position="450"/>
    </location>
</feature>
<keyword evidence="3 5" id="KW-1133">Transmembrane helix</keyword>
<dbReference type="InterPro" id="IPR007016">
    <property type="entry name" value="O-antigen_ligase-rel_domated"/>
</dbReference>
<feature type="transmembrane region" description="Helical" evidence="5">
    <location>
        <begin position="132"/>
        <end position="151"/>
    </location>
</feature>
<proteinExistence type="predicted"/>
<dbReference type="InterPro" id="IPR051533">
    <property type="entry name" value="WaaL-like"/>
</dbReference>
<evidence type="ECO:0000313" key="7">
    <source>
        <dbReference type="EMBL" id="CBH22766.1"/>
    </source>
</evidence>
<evidence type="ECO:0000256" key="4">
    <source>
        <dbReference type="ARBA" id="ARBA00023136"/>
    </source>
</evidence>
<dbReference type="Pfam" id="PF04932">
    <property type="entry name" value="Wzy_C"/>
    <property type="match status" value="1"/>
</dbReference>
<accession>D5H4C6</accession>
<feature type="transmembrane region" description="Helical" evidence="5">
    <location>
        <begin position="393"/>
        <end position="412"/>
    </location>
</feature>